<name>A0A1E5IGI7_ENDTX</name>
<dbReference type="HAMAP" id="MF_00073">
    <property type="entry name" value="NusB"/>
    <property type="match status" value="1"/>
</dbReference>
<evidence type="ECO:0000256" key="1">
    <source>
        <dbReference type="ARBA" id="ARBA00005952"/>
    </source>
</evidence>
<comment type="similarity">
    <text evidence="1 6">Belongs to the NusB family.</text>
</comment>
<dbReference type="Proteomes" id="UP000095237">
    <property type="component" value="Unassembled WGS sequence"/>
</dbReference>
<keyword evidence="5 6" id="KW-0804">Transcription</keyword>
<dbReference type="GO" id="GO:0031564">
    <property type="term" value="P:transcription antitermination"/>
    <property type="evidence" value="ECO:0007669"/>
    <property type="project" value="UniProtKB-KW"/>
</dbReference>
<evidence type="ECO:0000313" key="9">
    <source>
        <dbReference type="Proteomes" id="UP000095237"/>
    </source>
</evidence>
<dbReference type="Pfam" id="PF01029">
    <property type="entry name" value="NusB"/>
    <property type="match status" value="1"/>
</dbReference>
<dbReference type="EMBL" id="LNVX01000628">
    <property type="protein sequence ID" value="OEG69619.1"/>
    <property type="molecule type" value="Genomic_DNA"/>
</dbReference>
<sequence>MGTRRKARECSLQMLYAVDNCNSPIESIYDSFAVYFPKGEAYRIFSMNLFKGVCDNKEDIDSLIRQYAKNWEIERMAAVDRNVIRLATYEIMATTNIPISVIIDEAVEISKKYSTKDSSRFVNGILDKLKIVRTIRTQKNQKNLK</sequence>
<evidence type="ECO:0000256" key="4">
    <source>
        <dbReference type="ARBA" id="ARBA00023015"/>
    </source>
</evidence>
<evidence type="ECO:0000256" key="2">
    <source>
        <dbReference type="ARBA" id="ARBA00022814"/>
    </source>
</evidence>
<dbReference type="SUPFAM" id="SSF48013">
    <property type="entry name" value="NusB-like"/>
    <property type="match status" value="1"/>
</dbReference>
<accession>A0A1E5IGI7</accession>
<dbReference type="GO" id="GO:0006353">
    <property type="term" value="P:DNA-templated transcription termination"/>
    <property type="evidence" value="ECO:0007669"/>
    <property type="project" value="UniProtKB-UniRule"/>
</dbReference>
<proteinExistence type="inferred from homology"/>
<keyword evidence="3 6" id="KW-0694">RNA-binding</keyword>
<dbReference type="GO" id="GO:0005829">
    <property type="term" value="C:cytosol"/>
    <property type="evidence" value="ECO:0007669"/>
    <property type="project" value="TreeGrafter"/>
</dbReference>
<evidence type="ECO:0000256" key="5">
    <source>
        <dbReference type="ARBA" id="ARBA00023163"/>
    </source>
</evidence>
<dbReference type="Gene3D" id="1.10.940.10">
    <property type="entry name" value="NusB-like"/>
    <property type="match status" value="1"/>
</dbReference>
<dbReference type="AlphaFoldDB" id="A0A1E5IGI7"/>
<dbReference type="InterPro" id="IPR011605">
    <property type="entry name" value="NusB_fam"/>
</dbReference>
<dbReference type="PANTHER" id="PTHR11078">
    <property type="entry name" value="N UTILIZATION SUBSTANCE PROTEIN B-RELATED"/>
    <property type="match status" value="1"/>
</dbReference>
<feature type="domain" description="NusB/RsmB/TIM44" evidence="7">
    <location>
        <begin position="5"/>
        <end position="129"/>
    </location>
</feature>
<protein>
    <recommendedName>
        <fullName evidence="6">Transcription antitermination protein NusB</fullName>
    </recommendedName>
    <alternativeName>
        <fullName evidence="6">Antitermination factor NusB</fullName>
    </alternativeName>
</protein>
<keyword evidence="9" id="KW-1185">Reference proteome</keyword>
<dbReference type="InterPro" id="IPR035926">
    <property type="entry name" value="NusB-like_sf"/>
</dbReference>
<organism evidence="8 9">
    <name type="scientific">Endomicrobium trichonymphae</name>
    <dbReference type="NCBI Taxonomy" id="1408204"/>
    <lineage>
        <taxon>Bacteria</taxon>
        <taxon>Pseudomonadati</taxon>
        <taxon>Elusimicrobiota</taxon>
        <taxon>Endomicrobiia</taxon>
        <taxon>Endomicrobiales</taxon>
        <taxon>Endomicrobiaceae</taxon>
        <taxon>Candidatus Endomicrobiellum</taxon>
    </lineage>
</organism>
<dbReference type="NCBIfam" id="TIGR01951">
    <property type="entry name" value="nusB"/>
    <property type="match status" value="1"/>
</dbReference>
<dbReference type="PANTHER" id="PTHR11078:SF3">
    <property type="entry name" value="ANTITERMINATION NUSB DOMAIN-CONTAINING PROTEIN"/>
    <property type="match status" value="1"/>
</dbReference>
<reference evidence="8 9" key="1">
    <citation type="submission" date="2015-11" db="EMBL/GenBank/DDBJ databases">
        <title>Evidence for parallel genomic evolution in an endosymbiosis of termite gut flagellates.</title>
        <authorList>
            <person name="Zheng H."/>
        </authorList>
    </citation>
    <scope>NUCLEOTIDE SEQUENCE [LARGE SCALE GENOMIC DNA]</scope>
    <source>
        <strain evidence="8 9">CET450</strain>
    </source>
</reference>
<evidence type="ECO:0000313" key="8">
    <source>
        <dbReference type="EMBL" id="OEG69619.1"/>
    </source>
</evidence>
<evidence type="ECO:0000259" key="7">
    <source>
        <dbReference type="Pfam" id="PF01029"/>
    </source>
</evidence>
<comment type="function">
    <text evidence="6">Involved in transcription antitermination. Required for transcription of ribosomal RNA (rRNA) genes. Binds specifically to the boxA antiterminator sequence of the ribosomal RNA (rrn) operons.</text>
</comment>
<keyword evidence="4 6" id="KW-0805">Transcription regulation</keyword>
<comment type="caution">
    <text evidence="8">The sequence shown here is derived from an EMBL/GenBank/DDBJ whole genome shotgun (WGS) entry which is preliminary data.</text>
</comment>
<evidence type="ECO:0000256" key="6">
    <source>
        <dbReference type="HAMAP-Rule" id="MF_00073"/>
    </source>
</evidence>
<dbReference type="GO" id="GO:0003723">
    <property type="term" value="F:RNA binding"/>
    <property type="evidence" value="ECO:0007669"/>
    <property type="project" value="UniProtKB-UniRule"/>
</dbReference>
<gene>
    <name evidence="6" type="primary">nusB</name>
    <name evidence="8" type="ORF">ATZ36_08440</name>
</gene>
<dbReference type="InterPro" id="IPR006027">
    <property type="entry name" value="NusB_RsmB_TIM44"/>
</dbReference>
<keyword evidence="2 6" id="KW-0889">Transcription antitermination</keyword>
<evidence type="ECO:0000256" key="3">
    <source>
        <dbReference type="ARBA" id="ARBA00022884"/>
    </source>
</evidence>
<dbReference type="CDD" id="cd00619">
    <property type="entry name" value="Terminator_NusB"/>
    <property type="match status" value="1"/>
</dbReference>